<keyword evidence="2" id="KW-0808">Transferase</keyword>
<dbReference type="PROSITE" id="PS00116">
    <property type="entry name" value="DNA_POLYMERASE_B"/>
    <property type="match status" value="1"/>
</dbReference>
<dbReference type="InterPro" id="IPR030559">
    <property type="entry name" value="PolZ_Rev3"/>
</dbReference>
<dbReference type="EC" id="2.7.7.7" evidence="1"/>
<keyword evidence="3" id="KW-0548">Nucleotidyltransferase</keyword>
<reference evidence="6 7" key="1">
    <citation type="journal article" date="2020" name="bioRxiv">
        <title>Metabolic contributions of an alphaproteobacterial endosymbiont in the apicomplexan Cardiosporidium cionae.</title>
        <authorList>
            <person name="Hunter E.S."/>
            <person name="Paight C.J."/>
            <person name="Lane C.E."/>
        </authorList>
    </citation>
    <scope>NUCLEOTIDE SEQUENCE [LARGE SCALE GENOMIC DNA]</scope>
    <source>
        <strain evidence="6">ESH_2018</strain>
    </source>
</reference>
<protein>
    <recommendedName>
        <fullName evidence="1">DNA-directed DNA polymerase</fullName>
        <ecNumber evidence="1">2.7.7.7</ecNumber>
    </recommendedName>
</protein>
<dbReference type="Pfam" id="PF00136">
    <property type="entry name" value="DNA_pol_B"/>
    <property type="match status" value="1"/>
</dbReference>
<keyword evidence="4" id="KW-0239">DNA-directed DNA polymerase</keyword>
<dbReference type="InterPro" id="IPR017964">
    <property type="entry name" value="DNA-dir_DNA_pol_B_CS"/>
</dbReference>
<dbReference type="InterPro" id="IPR042087">
    <property type="entry name" value="DNA_pol_B_thumb"/>
</dbReference>
<proteinExistence type="predicted"/>
<gene>
    <name evidence="6" type="ORF">IE077_001915</name>
</gene>
<dbReference type="InterPro" id="IPR006134">
    <property type="entry name" value="DNA-dir_DNA_pol_B_multi_dom"/>
</dbReference>
<dbReference type="Proteomes" id="UP000823046">
    <property type="component" value="Unassembled WGS sequence"/>
</dbReference>
<evidence type="ECO:0000256" key="4">
    <source>
        <dbReference type="ARBA" id="ARBA00022932"/>
    </source>
</evidence>
<sequence>MPFAELADAIVQSGRKTLENAIQLVETSPMWNARVLYGDTDSLFVYLKNKSVAEAFSIGHEIASTVTKQNPFPVELRMEKVYCPCCLVSKKRYVGMAYTHPEDTPHFDAKGIEAIRQDQCAATTKMMETALKILFSSKDLSLLKRYLLRQWQKILNEKISIMDFIFYKQCKLGSYSAEQGGHVGTLPPQAAVAYKMMSVNAVNAPERGERIPLVFSEKLTGNRLVNAAVPPDHVTLGWKPLLSIPYNHVSESLLEKHQFSKVLEKVALEIQFLMRLVAVILSDIRIGKRMDCMDLKPIVL</sequence>
<evidence type="ECO:0000313" key="7">
    <source>
        <dbReference type="Proteomes" id="UP000823046"/>
    </source>
</evidence>
<dbReference type="PANTHER" id="PTHR45812:SF1">
    <property type="entry name" value="DNA POLYMERASE ZETA CATALYTIC SUBUNIT"/>
    <property type="match status" value="1"/>
</dbReference>
<evidence type="ECO:0000313" key="6">
    <source>
        <dbReference type="EMBL" id="KAF8821545.1"/>
    </source>
</evidence>
<dbReference type="SUPFAM" id="SSF56672">
    <property type="entry name" value="DNA/RNA polymerases"/>
    <property type="match status" value="1"/>
</dbReference>
<accession>A0ABQ7JD41</accession>
<evidence type="ECO:0000256" key="1">
    <source>
        <dbReference type="ARBA" id="ARBA00012417"/>
    </source>
</evidence>
<evidence type="ECO:0000256" key="2">
    <source>
        <dbReference type="ARBA" id="ARBA00022679"/>
    </source>
</evidence>
<dbReference type="EMBL" id="JADAQX010000167">
    <property type="protein sequence ID" value="KAF8821545.1"/>
    <property type="molecule type" value="Genomic_DNA"/>
</dbReference>
<dbReference type="InterPro" id="IPR023211">
    <property type="entry name" value="DNA_pol_palm_dom_sf"/>
</dbReference>
<evidence type="ECO:0000259" key="5">
    <source>
        <dbReference type="Pfam" id="PF00136"/>
    </source>
</evidence>
<dbReference type="PANTHER" id="PTHR45812">
    <property type="entry name" value="DNA POLYMERASE ZETA CATALYTIC SUBUNIT"/>
    <property type="match status" value="1"/>
</dbReference>
<name>A0ABQ7JD41_9APIC</name>
<evidence type="ECO:0000256" key="3">
    <source>
        <dbReference type="ARBA" id="ARBA00022695"/>
    </source>
</evidence>
<feature type="domain" description="DNA-directed DNA polymerase family B multifunctional" evidence="5">
    <location>
        <begin position="2"/>
        <end position="234"/>
    </location>
</feature>
<organism evidence="6 7">
    <name type="scientific">Cardiosporidium cionae</name>
    <dbReference type="NCBI Taxonomy" id="476202"/>
    <lineage>
        <taxon>Eukaryota</taxon>
        <taxon>Sar</taxon>
        <taxon>Alveolata</taxon>
        <taxon>Apicomplexa</taxon>
        <taxon>Aconoidasida</taxon>
        <taxon>Nephromycida</taxon>
        <taxon>Cardiosporidium</taxon>
    </lineage>
</organism>
<dbReference type="Gene3D" id="3.90.1600.10">
    <property type="entry name" value="Palm domain of DNA polymerase"/>
    <property type="match status" value="1"/>
</dbReference>
<comment type="caution">
    <text evidence="6">The sequence shown here is derived from an EMBL/GenBank/DDBJ whole genome shotgun (WGS) entry which is preliminary data.</text>
</comment>
<dbReference type="InterPro" id="IPR043502">
    <property type="entry name" value="DNA/RNA_pol_sf"/>
</dbReference>
<dbReference type="Gene3D" id="1.10.132.60">
    <property type="entry name" value="DNA polymerase family B, C-terminal domain"/>
    <property type="match status" value="1"/>
</dbReference>
<keyword evidence="7" id="KW-1185">Reference proteome</keyword>